<evidence type="ECO:0000313" key="1">
    <source>
        <dbReference type="EMBL" id="GBU05657.1"/>
    </source>
</evidence>
<proteinExistence type="predicted"/>
<dbReference type="Proteomes" id="UP000294613">
    <property type="component" value="Unassembled WGS sequence"/>
</dbReference>
<dbReference type="Proteomes" id="UP000702954">
    <property type="component" value="Unassembled WGS sequence"/>
</dbReference>
<dbReference type="AlphaFoldDB" id="A0A4R3JL15"/>
<reference evidence="1 4" key="1">
    <citation type="journal article" date="2018" name="Int. J. Syst. Evol. Microbiol.">
        <title>Draft Genome Sequence of Faecalimonas umbilicata JCM 30896T, an Acetate-Producing Bacterium Isolated from Human Feces.</title>
        <authorList>
            <person name="Sakamoto M."/>
            <person name="Ikeyama N."/>
            <person name="Yuki M."/>
            <person name="Ohkuma M."/>
        </authorList>
    </citation>
    <scope>NUCLEOTIDE SEQUENCE [LARGE SCALE GENOMIC DNA]</scope>
    <source>
        <strain evidence="1 4">EGH7</strain>
    </source>
</reference>
<keyword evidence="4" id="KW-1185">Reference proteome</keyword>
<dbReference type="EMBL" id="SLZV01000020">
    <property type="protein sequence ID" value="TCS66087.1"/>
    <property type="molecule type" value="Genomic_DNA"/>
</dbReference>
<name>A0A4R3JL15_9FIRM</name>
<evidence type="ECO:0000313" key="2">
    <source>
        <dbReference type="EMBL" id="TCS66087.1"/>
    </source>
</evidence>
<sequence length="140" mass="16469">MKLMIEWTFEGGLKSVGEYGTSGTEPVINQECMLVHEKEDSTCQFEWYRDNNTYYYRLKQELEAVFFVLARIVSIFPGRRSLCSHKREHSWKNIRGLPATERRSLEVLTIPLRNVKHKKALVVLAQKRAFLEKYSRAARD</sequence>
<protein>
    <submittedName>
        <fullName evidence="2">Uncharacterized protein</fullName>
    </submittedName>
</protein>
<organism evidence="2 3">
    <name type="scientific">Faecalimonas umbilicata</name>
    <dbReference type="NCBI Taxonomy" id="1912855"/>
    <lineage>
        <taxon>Bacteria</taxon>
        <taxon>Bacillati</taxon>
        <taxon>Bacillota</taxon>
        <taxon>Clostridia</taxon>
        <taxon>Lachnospirales</taxon>
        <taxon>Lachnospiraceae</taxon>
        <taxon>Faecalimonas</taxon>
    </lineage>
</organism>
<reference evidence="2 3" key="2">
    <citation type="submission" date="2019-03" db="EMBL/GenBank/DDBJ databases">
        <title>Genomic Encyclopedia of Type Strains, Phase IV (KMG-IV): sequencing the most valuable type-strain genomes for metagenomic binning, comparative biology and taxonomic classification.</title>
        <authorList>
            <person name="Goeker M."/>
        </authorList>
    </citation>
    <scope>NUCLEOTIDE SEQUENCE [LARGE SCALE GENOMIC DNA]</scope>
    <source>
        <strain evidence="2 3">DSM 103426</strain>
    </source>
</reference>
<dbReference type="EMBL" id="BHEO01000008">
    <property type="protein sequence ID" value="GBU05657.1"/>
    <property type="molecule type" value="Genomic_DNA"/>
</dbReference>
<evidence type="ECO:0000313" key="4">
    <source>
        <dbReference type="Proteomes" id="UP000702954"/>
    </source>
</evidence>
<gene>
    <name evidence="2" type="ORF">EDD74_12051</name>
    <name evidence="1" type="ORF">FAEUMB_21980</name>
</gene>
<evidence type="ECO:0000313" key="3">
    <source>
        <dbReference type="Proteomes" id="UP000294613"/>
    </source>
</evidence>
<comment type="caution">
    <text evidence="2">The sequence shown here is derived from an EMBL/GenBank/DDBJ whole genome shotgun (WGS) entry which is preliminary data.</text>
</comment>
<accession>A0A4R3JL15</accession>